<feature type="chain" id="PRO_5012613590" evidence="2">
    <location>
        <begin position="21"/>
        <end position="465"/>
    </location>
</feature>
<gene>
    <name evidence="4" type="ORF">SAMN04488055_5252</name>
</gene>
<dbReference type="InterPro" id="IPR039329">
    <property type="entry name" value="SIAE"/>
</dbReference>
<reference evidence="4 5" key="1">
    <citation type="submission" date="2016-11" db="EMBL/GenBank/DDBJ databases">
        <authorList>
            <person name="Jaros S."/>
            <person name="Januszkiewicz K."/>
            <person name="Wedrychowicz H."/>
        </authorList>
    </citation>
    <scope>NUCLEOTIDE SEQUENCE [LARGE SCALE GENOMIC DNA]</scope>
    <source>
        <strain evidence="4 5">DSM 24787</strain>
    </source>
</reference>
<dbReference type="OrthoDB" id="9816001at2"/>
<evidence type="ECO:0000256" key="2">
    <source>
        <dbReference type="SAM" id="SignalP"/>
    </source>
</evidence>
<dbReference type="InterPro" id="IPR036514">
    <property type="entry name" value="SGNH_hydro_sf"/>
</dbReference>
<dbReference type="RefSeq" id="WP_074242503.1">
    <property type="nucleotide sequence ID" value="NZ_FSRA01000002.1"/>
</dbReference>
<dbReference type="InterPro" id="IPR005181">
    <property type="entry name" value="SASA"/>
</dbReference>
<dbReference type="PANTHER" id="PTHR22901:SF0">
    <property type="entry name" value="SIALATE O-ACETYLESTERASE"/>
    <property type="match status" value="1"/>
</dbReference>
<name>A0A1N6K7I4_9BACT</name>
<evidence type="ECO:0000313" key="4">
    <source>
        <dbReference type="EMBL" id="SIO52554.1"/>
    </source>
</evidence>
<dbReference type="Gene3D" id="3.40.50.1110">
    <property type="entry name" value="SGNH hydrolase"/>
    <property type="match status" value="1"/>
</dbReference>
<keyword evidence="5" id="KW-1185">Reference proteome</keyword>
<dbReference type="AlphaFoldDB" id="A0A1N6K7I4"/>
<dbReference type="PANTHER" id="PTHR22901">
    <property type="entry name" value="SIALATE O-ACETYLESTERASE"/>
    <property type="match status" value="1"/>
</dbReference>
<feature type="signal peptide" evidence="2">
    <location>
        <begin position="1"/>
        <end position="20"/>
    </location>
</feature>
<evidence type="ECO:0000256" key="1">
    <source>
        <dbReference type="ARBA" id="ARBA00022801"/>
    </source>
</evidence>
<evidence type="ECO:0000259" key="3">
    <source>
        <dbReference type="Pfam" id="PF03629"/>
    </source>
</evidence>
<dbReference type="Proteomes" id="UP000185003">
    <property type="component" value="Unassembled WGS sequence"/>
</dbReference>
<accession>A0A1N6K7I4</accession>
<keyword evidence="2" id="KW-0732">Signal</keyword>
<protein>
    <submittedName>
        <fullName evidence="4">Sialate O-acetylesterase</fullName>
    </submittedName>
</protein>
<dbReference type="GO" id="GO:0001681">
    <property type="term" value="F:sialate O-acetylesterase activity"/>
    <property type="evidence" value="ECO:0007669"/>
    <property type="project" value="InterPro"/>
</dbReference>
<feature type="domain" description="Sialate O-acetylesterase" evidence="3">
    <location>
        <begin position="105"/>
        <end position="350"/>
    </location>
</feature>
<sequence length="465" mass="51421">MPRLLLTFFLLLCCGTWATAQIRLPAVIASNMVLQRNATVKLWGWAHAGEKVRVHTSWNNQLDSVVTTRDAKWSLDIKTPEAGGPYTITLQGRNLVKLENVLIGEVWVCSGQSNMEWSSLQGLQDVKAEFPTCADSRIRFFHIPTTTAAYPQDDCNATWVACDSNSLRAFSAVGYFFGKKLRQDLNIPIGLINTSWGGTPAEVWTPAPEVENDPVLKEAATKLTPSNGWPFTPGYTYNAMIAPITNFSIAGAIWYQGESNTGTASTYTKLMGTMISSWRKAWNKEFPFYFVQIAPYNYGQGTIKGALLREAQTETLKFPRTGMAVITDLVADTGNIHPTNKHDVGLRLANWALSDTYGKTGIAYKSPQFSQMEKKDNKIILHFDNAEDGLVLKGKKAAQFFIAGADHQFVPADVIVKGNTVTVSAKTVKEPEAVRFAFTNTAIGNIFNKAGLPVNPFRTDNWEEK</sequence>
<dbReference type="GO" id="GO:0005975">
    <property type="term" value="P:carbohydrate metabolic process"/>
    <property type="evidence" value="ECO:0007669"/>
    <property type="project" value="TreeGrafter"/>
</dbReference>
<proteinExistence type="predicted"/>
<keyword evidence="1" id="KW-0378">Hydrolase</keyword>
<dbReference type="Pfam" id="PF03629">
    <property type="entry name" value="SASA"/>
    <property type="match status" value="1"/>
</dbReference>
<dbReference type="EMBL" id="FSRA01000002">
    <property type="protein sequence ID" value="SIO52554.1"/>
    <property type="molecule type" value="Genomic_DNA"/>
</dbReference>
<evidence type="ECO:0000313" key="5">
    <source>
        <dbReference type="Proteomes" id="UP000185003"/>
    </source>
</evidence>
<organism evidence="4 5">
    <name type="scientific">Chitinophaga niabensis</name>
    <dbReference type="NCBI Taxonomy" id="536979"/>
    <lineage>
        <taxon>Bacteria</taxon>
        <taxon>Pseudomonadati</taxon>
        <taxon>Bacteroidota</taxon>
        <taxon>Chitinophagia</taxon>
        <taxon>Chitinophagales</taxon>
        <taxon>Chitinophagaceae</taxon>
        <taxon>Chitinophaga</taxon>
    </lineage>
</organism>
<dbReference type="SUPFAM" id="SSF52266">
    <property type="entry name" value="SGNH hydrolase"/>
    <property type="match status" value="1"/>
</dbReference>
<dbReference type="STRING" id="536979.SAMN04488055_5252"/>